<evidence type="ECO:0000313" key="2">
    <source>
        <dbReference type="Proteomes" id="UP001177021"/>
    </source>
</evidence>
<dbReference type="EMBL" id="CASHSV030000206">
    <property type="protein sequence ID" value="CAJ2655225.1"/>
    <property type="molecule type" value="Genomic_DNA"/>
</dbReference>
<gene>
    <name evidence="1" type="ORF">MILVUS5_LOCUS22206</name>
</gene>
<dbReference type="Proteomes" id="UP001177021">
    <property type="component" value="Unassembled WGS sequence"/>
</dbReference>
<name>A0ACB0KH37_TRIPR</name>
<reference evidence="1" key="1">
    <citation type="submission" date="2023-10" db="EMBL/GenBank/DDBJ databases">
        <authorList>
            <person name="Rodriguez Cubillos JULIANA M."/>
            <person name="De Vega J."/>
        </authorList>
    </citation>
    <scope>NUCLEOTIDE SEQUENCE</scope>
</reference>
<comment type="caution">
    <text evidence="1">The sequence shown here is derived from an EMBL/GenBank/DDBJ whole genome shotgun (WGS) entry which is preliminary data.</text>
</comment>
<evidence type="ECO:0000313" key="1">
    <source>
        <dbReference type="EMBL" id="CAJ2655225.1"/>
    </source>
</evidence>
<keyword evidence="2" id="KW-1185">Reference proteome</keyword>
<sequence length="75" mass="8549">MEGLLIYLEFKSSSFTELLVDQNVVTEVSISVIAIAYQRLLIYLEFKSSSFIDQNFATEVSISFISMAYQSHSRV</sequence>
<protein>
    <submittedName>
        <fullName evidence="1">Uncharacterized protein</fullName>
    </submittedName>
</protein>
<proteinExistence type="predicted"/>
<accession>A0ACB0KH37</accession>
<organism evidence="1 2">
    <name type="scientific">Trifolium pratense</name>
    <name type="common">Red clover</name>
    <dbReference type="NCBI Taxonomy" id="57577"/>
    <lineage>
        <taxon>Eukaryota</taxon>
        <taxon>Viridiplantae</taxon>
        <taxon>Streptophyta</taxon>
        <taxon>Embryophyta</taxon>
        <taxon>Tracheophyta</taxon>
        <taxon>Spermatophyta</taxon>
        <taxon>Magnoliopsida</taxon>
        <taxon>eudicotyledons</taxon>
        <taxon>Gunneridae</taxon>
        <taxon>Pentapetalae</taxon>
        <taxon>rosids</taxon>
        <taxon>fabids</taxon>
        <taxon>Fabales</taxon>
        <taxon>Fabaceae</taxon>
        <taxon>Papilionoideae</taxon>
        <taxon>50 kb inversion clade</taxon>
        <taxon>NPAAA clade</taxon>
        <taxon>Hologalegina</taxon>
        <taxon>IRL clade</taxon>
        <taxon>Trifolieae</taxon>
        <taxon>Trifolium</taxon>
    </lineage>
</organism>